<evidence type="ECO:0000256" key="4">
    <source>
        <dbReference type="SAM" id="MobiDB-lite"/>
    </source>
</evidence>
<feature type="region of interest" description="Disordered" evidence="4">
    <location>
        <begin position="412"/>
        <end position="439"/>
    </location>
</feature>
<feature type="region of interest" description="Disordered" evidence="4">
    <location>
        <begin position="1"/>
        <end position="48"/>
    </location>
</feature>
<dbReference type="InterPro" id="IPR011016">
    <property type="entry name" value="Znf_RING-CH"/>
</dbReference>
<dbReference type="EMBL" id="OY731398">
    <property type="protein sequence ID" value="CAJ1893774.1"/>
    <property type="molecule type" value="Genomic_DNA"/>
</dbReference>
<keyword evidence="5" id="KW-0812">Transmembrane</keyword>
<protein>
    <recommendedName>
        <fullName evidence="6">RING-CH-type domain-containing protein</fullName>
    </recommendedName>
</protein>
<dbReference type="Gene3D" id="3.30.40.10">
    <property type="entry name" value="Zinc/RING finger domain, C3HC4 (zinc finger)"/>
    <property type="match status" value="1"/>
</dbReference>
<feature type="domain" description="RING-CH-type" evidence="6">
    <location>
        <begin position="215"/>
        <end position="277"/>
    </location>
</feature>
<keyword evidence="2" id="KW-0863">Zinc-finger</keyword>
<dbReference type="CDD" id="cd16495">
    <property type="entry name" value="RING_CH-C4HC3_MARCH"/>
    <property type="match status" value="1"/>
</dbReference>
<gene>
    <name evidence="7" type="ORF">AYBTSS11_LOCUS2976</name>
</gene>
<dbReference type="PROSITE" id="PS51292">
    <property type="entry name" value="ZF_RING_CH"/>
    <property type="match status" value="1"/>
</dbReference>
<evidence type="ECO:0000259" key="6">
    <source>
        <dbReference type="PROSITE" id="PS51292"/>
    </source>
</evidence>
<organism evidence="7 8">
    <name type="scientific">Sphenostylis stenocarpa</name>
    <dbReference type="NCBI Taxonomy" id="92480"/>
    <lineage>
        <taxon>Eukaryota</taxon>
        <taxon>Viridiplantae</taxon>
        <taxon>Streptophyta</taxon>
        <taxon>Embryophyta</taxon>
        <taxon>Tracheophyta</taxon>
        <taxon>Spermatophyta</taxon>
        <taxon>Magnoliopsida</taxon>
        <taxon>eudicotyledons</taxon>
        <taxon>Gunneridae</taxon>
        <taxon>Pentapetalae</taxon>
        <taxon>rosids</taxon>
        <taxon>fabids</taxon>
        <taxon>Fabales</taxon>
        <taxon>Fabaceae</taxon>
        <taxon>Papilionoideae</taxon>
        <taxon>50 kb inversion clade</taxon>
        <taxon>NPAAA clade</taxon>
        <taxon>indigoferoid/millettioid clade</taxon>
        <taxon>Phaseoleae</taxon>
        <taxon>Sphenostylis</taxon>
    </lineage>
</organism>
<dbReference type="Pfam" id="PF12906">
    <property type="entry name" value="RINGv"/>
    <property type="match status" value="1"/>
</dbReference>
<dbReference type="SUPFAM" id="SSF57850">
    <property type="entry name" value="RING/U-box"/>
    <property type="match status" value="1"/>
</dbReference>
<evidence type="ECO:0000256" key="3">
    <source>
        <dbReference type="ARBA" id="ARBA00022833"/>
    </source>
</evidence>
<sequence length="439" mass="49127">MATEAHHFPNTNDQGTSTSADNPIQKDVESSEITEEHPSRHAQGRRRNLILEIPTRTLDETRQEFFRTNKPQTPCHKYQINEFQSPLSTKNTKTLAPKLSFKFRNTSSDFEEASLPLQETMISRTLSSDGKKISSLPVTPNAQSNLESEHVGNIAYPATHTKKGQQLPMHRSRSVPVLSEIGNTFVGAMFRIVTTTPTSFKSPPADTAKNEDGEDIPEEEAVCRICLIELGEGCDTLKMECSCKGELALAHQECAVKWFSIKGNRTCDVCKQEVQNLPNFHRVWQNVPILVIINMLAYFCFLEQLLVSSMGSGAVAISLPFSCILGLLASMTSTIMVRCEHVWAYAIVQFVVVVLAGRLCYSLLNKQAVLSILLATFTGFGTVMCGAFILIEFLKWRRRWVGQLNQQRGSQEVVLPHQPHTDSPWHHEDNVRDTSVHVS</sequence>
<dbReference type="GO" id="GO:0008270">
    <property type="term" value="F:zinc ion binding"/>
    <property type="evidence" value="ECO:0007669"/>
    <property type="project" value="UniProtKB-KW"/>
</dbReference>
<feature type="transmembrane region" description="Helical" evidence="5">
    <location>
        <begin position="313"/>
        <end position="330"/>
    </location>
</feature>
<dbReference type="PANTHER" id="PTHR46158">
    <property type="entry name" value="OS02G0165000 PROTEIN"/>
    <property type="match status" value="1"/>
</dbReference>
<evidence type="ECO:0000256" key="1">
    <source>
        <dbReference type="ARBA" id="ARBA00022723"/>
    </source>
</evidence>
<dbReference type="Gramene" id="rna-AYBTSS11_LOCUS2976">
    <property type="protein sequence ID" value="CAJ1893774.1"/>
    <property type="gene ID" value="gene-AYBTSS11_LOCUS2976"/>
</dbReference>
<evidence type="ECO:0000313" key="7">
    <source>
        <dbReference type="EMBL" id="CAJ1893774.1"/>
    </source>
</evidence>
<accession>A0AA86RXW5</accession>
<feature type="compositionally biased region" description="Basic and acidic residues" evidence="4">
    <location>
        <begin position="24"/>
        <end position="39"/>
    </location>
</feature>
<name>A0AA86RXW5_9FABA</name>
<reference evidence="7" key="1">
    <citation type="submission" date="2023-10" db="EMBL/GenBank/DDBJ databases">
        <authorList>
            <person name="Domelevo Entfellner J.-B."/>
        </authorList>
    </citation>
    <scope>NUCLEOTIDE SEQUENCE</scope>
</reference>
<feature type="transmembrane region" description="Helical" evidence="5">
    <location>
        <begin position="287"/>
        <end position="307"/>
    </location>
</feature>
<evidence type="ECO:0000256" key="2">
    <source>
        <dbReference type="ARBA" id="ARBA00022771"/>
    </source>
</evidence>
<dbReference type="InterPro" id="IPR013083">
    <property type="entry name" value="Znf_RING/FYVE/PHD"/>
</dbReference>
<dbReference type="PANTHER" id="PTHR46158:SF10">
    <property type="entry name" value="RING-CH-TYPE DOMAIN-CONTAINING PROTEIN"/>
    <property type="match status" value="1"/>
</dbReference>
<dbReference type="SMART" id="SM00744">
    <property type="entry name" value="RINGv"/>
    <property type="match status" value="1"/>
</dbReference>
<evidence type="ECO:0000313" key="8">
    <source>
        <dbReference type="Proteomes" id="UP001189624"/>
    </source>
</evidence>
<keyword evidence="5" id="KW-1133">Transmembrane helix</keyword>
<keyword evidence="1" id="KW-0479">Metal-binding</keyword>
<keyword evidence="8" id="KW-1185">Reference proteome</keyword>
<keyword evidence="5" id="KW-0472">Membrane</keyword>
<dbReference type="Proteomes" id="UP001189624">
    <property type="component" value="Chromosome 1"/>
</dbReference>
<evidence type="ECO:0000256" key="5">
    <source>
        <dbReference type="SAM" id="Phobius"/>
    </source>
</evidence>
<dbReference type="AlphaFoldDB" id="A0AA86RXW5"/>
<feature type="transmembrane region" description="Helical" evidence="5">
    <location>
        <begin position="342"/>
        <end position="364"/>
    </location>
</feature>
<keyword evidence="3" id="KW-0862">Zinc</keyword>
<proteinExistence type="predicted"/>
<feature type="compositionally biased region" description="Basic and acidic residues" evidence="4">
    <location>
        <begin position="419"/>
        <end position="439"/>
    </location>
</feature>
<feature type="compositionally biased region" description="Polar residues" evidence="4">
    <location>
        <begin position="9"/>
        <end position="22"/>
    </location>
</feature>
<feature type="transmembrane region" description="Helical" evidence="5">
    <location>
        <begin position="370"/>
        <end position="391"/>
    </location>
</feature>